<dbReference type="InterPro" id="IPR018356">
    <property type="entry name" value="Tscrpt_reg_HTH_DeoR_CS"/>
</dbReference>
<dbReference type="PROSITE" id="PS00894">
    <property type="entry name" value="HTH_DEOR_1"/>
    <property type="match status" value="1"/>
</dbReference>
<keyword evidence="1" id="KW-0805">Transcription regulation</keyword>
<dbReference type="PROSITE" id="PS51000">
    <property type="entry name" value="HTH_DEOR_2"/>
    <property type="match status" value="1"/>
</dbReference>
<sequence>MTAVDDGGPVMLAAGRRVEIIDRLRRQGTVRVRELARSLGVSDVTIRRDIEALVALGAIEKVHGERSSSAR</sequence>
<dbReference type="InterPro" id="IPR036388">
    <property type="entry name" value="WH-like_DNA-bd_sf"/>
</dbReference>
<organism evidence="5 6">
    <name type="scientific">Frondihabitans sucicola</name>
    <dbReference type="NCBI Taxonomy" id="1268041"/>
    <lineage>
        <taxon>Bacteria</taxon>
        <taxon>Bacillati</taxon>
        <taxon>Actinomycetota</taxon>
        <taxon>Actinomycetes</taxon>
        <taxon>Micrococcales</taxon>
        <taxon>Microbacteriaceae</taxon>
        <taxon>Frondihabitans</taxon>
    </lineage>
</organism>
<accession>A0ABM8GRB4</accession>
<dbReference type="SUPFAM" id="SSF46785">
    <property type="entry name" value="Winged helix' DNA-binding domain"/>
    <property type="match status" value="1"/>
</dbReference>
<gene>
    <name evidence="5" type="ORF">GCM10025867_32160</name>
</gene>
<keyword evidence="2" id="KW-0238">DNA-binding</keyword>
<keyword evidence="6" id="KW-1185">Reference proteome</keyword>
<reference evidence="6" key="1">
    <citation type="journal article" date="2019" name="Int. J. Syst. Evol. Microbiol.">
        <title>The Global Catalogue of Microorganisms (GCM) 10K type strain sequencing project: providing services to taxonomists for standard genome sequencing and annotation.</title>
        <authorList>
            <consortium name="The Broad Institute Genomics Platform"/>
            <consortium name="The Broad Institute Genome Sequencing Center for Infectious Disease"/>
            <person name="Wu L."/>
            <person name="Ma J."/>
        </authorList>
    </citation>
    <scope>NUCLEOTIDE SEQUENCE [LARGE SCALE GENOMIC DNA]</scope>
    <source>
        <strain evidence="6">NBRC 108728</strain>
    </source>
</reference>
<evidence type="ECO:0000259" key="4">
    <source>
        <dbReference type="PROSITE" id="PS51000"/>
    </source>
</evidence>
<evidence type="ECO:0000256" key="3">
    <source>
        <dbReference type="ARBA" id="ARBA00023163"/>
    </source>
</evidence>
<protein>
    <recommendedName>
        <fullName evidence="4">HTH deoR-type domain-containing protein</fullName>
    </recommendedName>
</protein>
<dbReference type="PANTHER" id="PTHR30363">
    <property type="entry name" value="HTH-TYPE TRANSCRIPTIONAL REGULATOR SRLR-RELATED"/>
    <property type="match status" value="1"/>
</dbReference>
<dbReference type="InterPro" id="IPR050313">
    <property type="entry name" value="Carb_Metab_HTH_regulators"/>
</dbReference>
<name>A0ABM8GRB4_9MICO</name>
<dbReference type="InterPro" id="IPR001034">
    <property type="entry name" value="DeoR_HTH"/>
</dbReference>
<dbReference type="PRINTS" id="PR00037">
    <property type="entry name" value="HTHLACR"/>
</dbReference>
<dbReference type="EMBL" id="AP027732">
    <property type="protein sequence ID" value="BDZ50975.1"/>
    <property type="molecule type" value="Genomic_DNA"/>
</dbReference>
<evidence type="ECO:0000256" key="1">
    <source>
        <dbReference type="ARBA" id="ARBA00023015"/>
    </source>
</evidence>
<evidence type="ECO:0000256" key="2">
    <source>
        <dbReference type="ARBA" id="ARBA00023125"/>
    </source>
</evidence>
<proteinExistence type="predicted"/>
<dbReference type="PANTHER" id="PTHR30363:SF44">
    <property type="entry name" value="AGA OPERON TRANSCRIPTIONAL REPRESSOR-RELATED"/>
    <property type="match status" value="1"/>
</dbReference>
<dbReference type="InterPro" id="IPR036390">
    <property type="entry name" value="WH_DNA-bd_sf"/>
</dbReference>
<dbReference type="Proteomes" id="UP001321486">
    <property type="component" value="Chromosome"/>
</dbReference>
<dbReference type="Pfam" id="PF08220">
    <property type="entry name" value="HTH_DeoR"/>
    <property type="match status" value="1"/>
</dbReference>
<dbReference type="Gene3D" id="1.10.10.10">
    <property type="entry name" value="Winged helix-like DNA-binding domain superfamily/Winged helix DNA-binding domain"/>
    <property type="match status" value="1"/>
</dbReference>
<dbReference type="RefSeq" id="WP_350271560.1">
    <property type="nucleotide sequence ID" value="NZ_AP027732.1"/>
</dbReference>
<evidence type="ECO:0000313" key="5">
    <source>
        <dbReference type="EMBL" id="BDZ50975.1"/>
    </source>
</evidence>
<keyword evidence="3" id="KW-0804">Transcription</keyword>
<feature type="domain" description="HTH deoR-type" evidence="4">
    <location>
        <begin position="13"/>
        <end position="68"/>
    </location>
</feature>
<dbReference type="SMART" id="SM00420">
    <property type="entry name" value="HTH_DEOR"/>
    <property type="match status" value="1"/>
</dbReference>
<evidence type="ECO:0000313" key="6">
    <source>
        <dbReference type="Proteomes" id="UP001321486"/>
    </source>
</evidence>